<evidence type="ECO:0000256" key="1">
    <source>
        <dbReference type="ARBA" id="ARBA00007905"/>
    </source>
</evidence>
<name>A0A3Q9JM71_9GAMM</name>
<dbReference type="PANTHER" id="PTHR43827:SF3">
    <property type="entry name" value="NADP-DEPENDENT OXIDOREDUCTASE DOMAIN-CONTAINING PROTEIN"/>
    <property type="match status" value="1"/>
</dbReference>
<evidence type="ECO:0000256" key="5">
    <source>
        <dbReference type="PIRSR" id="PIRSR000097-2"/>
    </source>
</evidence>
<dbReference type="PROSITE" id="PS00798">
    <property type="entry name" value="ALDOKETO_REDUCTASE_1"/>
    <property type="match status" value="1"/>
</dbReference>
<dbReference type="PIRSF" id="PIRSF000097">
    <property type="entry name" value="AKR"/>
    <property type="match status" value="1"/>
</dbReference>
<evidence type="ECO:0000256" key="4">
    <source>
        <dbReference type="PIRSR" id="PIRSR000097-1"/>
    </source>
</evidence>
<feature type="binding site" evidence="5">
    <location>
        <position position="108"/>
    </location>
    <ligand>
        <name>substrate</name>
    </ligand>
</feature>
<dbReference type="KEGG" id="emo:DM558_11485"/>
<evidence type="ECO:0000256" key="6">
    <source>
        <dbReference type="PIRSR" id="PIRSR000097-3"/>
    </source>
</evidence>
<dbReference type="PROSITE" id="PS00062">
    <property type="entry name" value="ALDOKETO_REDUCTASE_2"/>
    <property type="match status" value="1"/>
</dbReference>
<dbReference type="InterPro" id="IPR036812">
    <property type="entry name" value="NAD(P)_OxRdtase_dom_sf"/>
</dbReference>
<keyword evidence="2" id="KW-0521">NADP</keyword>
<keyword evidence="3" id="KW-0560">Oxidoreductase</keyword>
<evidence type="ECO:0000313" key="9">
    <source>
        <dbReference type="Proteomes" id="UP000273143"/>
    </source>
</evidence>
<dbReference type="EMBL" id="CP029822">
    <property type="protein sequence ID" value="AZS51354.1"/>
    <property type="molecule type" value="Genomic_DNA"/>
</dbReference>
<dbReference type="Proteomes" id="UP000273143">
    <property type="component" value="Chromosome"/>
</dbReference>
<organism evidence="8 9">
    <name type="scientific">Entomomonas moraniae</name>
    <dbReference type="NCBI Taxonomy" id="2213226"/>
    <lineage>
        <taxon>Bacteria</taxon>
        <taxon>Pseudomonadati</taxon>
        <taxon>Pseudomonadota</taxon>
        <taxon>Gammaproteobacteria</taxon>
        <taxon>Pseudomonadales</taxon>
        <taxon>Pseudomonadaceae</taxon>
        <taxon>Entomomonas</taxon>
    </lineage>
</organism>
<dbReference type="SUPFAM" id="SSF51430">
    <property type="entry name" value="NAD(P)-linked oxidoreductase"/>
    <property type="match status" value="1"/>
</dbReference>
<feature type="domain" description="NADP-dependent oxidoreductase" evidence="7">
    <location>
        <begin position="17"/>
        <end position="259"/>
    </location>
</feature>
<feature type="active site" description="Proton donor" evidence="4">
    <location>
        <position position="50"/>
    </location>
</feature>
<gene>
    <name evidence="8" type="ORF">DM558_11485</name>
</gene>
<dbReference type="GO" id="GO:0016616">
    <property type="term" value="F:oxidoreductase activity, acting on the CH-OH group of donors, NAD or NADP as acceptor"/>
    <property type="evidence" value="ECO:0007669"/>
    <property type="project" value="UniProtKB-ARBA"/>
</dbReference>
<dbReference type="AlphaFoldDB" id="A0A3Q9JM71"/>
<accession>A0A3Q9JM71</accession>
<dbReference type="PRINTS" id="PR00069">
    <property type="entry name" value="ALDKETRDTASE"/>
</dbReference>
<keyword evidence="9" id="KW-1185">Reference proteome</keyword>
<protein>
    <submittedName>
        <fullName evidence="8">Aldo/keto reductase</fullName>
    </submittedName>
</protein>
<proteinExistence type="inferred from homology"/>
<dbReference type="Pfam" id="PF00248">
    <property type="entry name" value="Aldo_ket_red"/>
    <property type="match status" value="1"/>
</dbReference>
<evidence type="ECO:0000313" key="8">
    <source>
        <dbReference type="EMBL" id="AZS51354.1"/>
    </source>
</evidence>
<evidence type="ECO:0000256" key="2">
    <source>
        <dbReference type="ARBA" id="ARBA00022857"/>
    </source>
</evidence>
<dbReference type="Gene3D" id="3.20.20.100">
    <property type="entry name" value="NADP-dependent oxidoreductase domain"/>
    <property type="match status" value="1"/>
</dbReference>
<sequence>MNTKLIALNNGVKIPAVGFGTWPLIGEACTNAVATAIEKGYRLIDTAARYENEEAVGKGIKQSKVNRSELFITSKLRGAAHGYQSTLDAFYQTLEKLQLDYLDLYLIHWPLPQKNLYIETWKAFITLYNKGLIKAIGVSNFKIAHLCRIIDETNVIPAVNQIQLSPCLPQTETRQWLNRYNITCQDWSPLGRGSGLLNTPILLKLAAKHGKTTAQIVLRWHLQLGNSVIPKSSNPLRMLENLNIFDFSLDKEDMLLISTLDKHIAPTQDPDTYSEE</sequence>
<dbReference type="InterPro" id="IPR023210">
    <property type="entry name" value="NADP_OxRdtase_dom"/>
</dbReference>
<dbReference type="FunFam" id="3.20.20.100:FF:000015">
    <property type="entry name" value="Oxidoreductase, aldo/keto reductase family"/>
    <property type="match status" value="1"/>
</dbReference>
<dbReference type="PROSITE" id="PS00063">
    <property type="entry name" value="ALDOKETO_REDUCTASE_3"/>
    <property type="match status" value="1"/>
</dbReference>
<reference evidence="9" key="1">
    <citation type="submission" date="2018-06" db="EMBL/GenBank/DDBJ databases">
        <title>Complete genome of Pseudomonas insecticola strain QZS01.</title>
        <authorList>
            <person name="Wang J."/>
            <person name="Su Q."/>
        </authorList>
    </citation>
    <scope>NUCLEOTIDE SEQUENCE [LARGE SCALE GENOMIC DNA]</scope>
    <source>
        <strain evidence="9">QZS01</strain>
    </source>
</reference>
<dbReference type="PANTHER" id="PTHR43827">
    <property type="entry name" value="2,5-DIKETO-D-GLUCONIC ACID REDUCTASE"/>
    <property type="match status" value="1"/>
</dbReference>
<evidence type="ECO:0000256" key="3">
    <source>
        <dbReference type="ARBA" id="ARBA00023002"/>
    </source>
</evidence>
<dbReference type="RefSeq" id="WP_127164114.1">
    <property type="nucleotide sequence ID" value="NZ_CP029822.1"/>
</dbReference>
<dbReference type="InterPro" id="IPR018170">
    <property type="entry name" value="Aldo/ket_reductase_CS"/>
</dbReference>
<dbReference type="InterPro" id="IPR020471">
    <property type="entry name" value="AKR"/>
</dbReference>
<comment type="similarity">
    <text evidence="1">Belongs to the aldo/keto reductase family.</text>
</comment>
<feature type="site" description="Lowers pKa of active site Tyr" evidence="6">
    <location>
        <position position="75"/>
    </location>
</feature>
<evidence type="ECO:0000259" key="7">
    <source>
        <dbReference type="Pfam" id="PF00248"/>
    </source>
</evidence>